<dbReference type="Pfam" id="PF02607">
    <property type="entry name" value="B12-binding_2"/>
    <property type="match status" value="1"/>
</dbReference>
<dbReference type="SMART" id="SM00422">
    <property type="entry name" value="HTH_MERR"/>
    <property type="match status" value="1"/>
</dbReference>
<evidence type="ECO:0000313" key="7">
    <source>
        <dbReference type="Proteomes" id="UP000198901"/>
    </source>
</evidence>
<dbReference type="GO" id="GO:0003677">
    <property type="term" value="F:DNA binding"/>
    <property type="evidence" value="ECO:0007669"/>
    <property type="project" value="UniProtKB-KW"/>
</dbReference>
<dbReference type="STRING" id="563176.SAMN04488090_0826"/>
<gene>
    <name evidence="6" type="ORF">SAMN04488090_0826</name>
</gene>
<dbReference type="Gene3D" id="3.40.50.280">
    <property type="entry name" value="Cobalamin-binding domain"/>
    <property type="match status" value="1"/>
</dbReference>
<dbReference type="PANTHER" id="PTHR30204:SF69">
    <property type="entry name" value="MERR-FAMILY TRANSCRIPTIONAL REGULATOR"/>
    <property type="match status" value="1"/>
</dbReference>
<dbReference type="GO" id="GO:0046872">
    <property type="term" value="F:metal ion binding"/>
    <property type="evidence" value="ECO:0007669"/>
    <property type="project" value="InterPro"/>
</dbReference>
<dbReference type="GO" id="GO:0031419">
    <property type="term" value="F:cobalamin binding"/>
    <property type="evidence" value="ECO:0007669"/>
    <property type="project" value="InterPro"/>
</dbReference>
<dbReference type="Gene3D" id="1.10.1240.10">
    <property type="entry name" value="Methionine synthase domain"/>
    <property type="match status" value="1"/>
</dbReference>
<evidence type="ECO:0000256" key="2">
    <source>
        <dbReference type="ARBA" id="ARBA00023015"/>
    </source>
</evidence>
<dbReference type="InterPro" id="IPR047057">
    <property type="entry name" value="MerR_fam"/>
</dbReference>
<keyword evidence="7" id="KW-1185">Reference proteome</keyword>
<dbReference type="OrthoDB" id="9800334at2"/>
<keyword evidence="1" id="KW-0678">Repressor</keyword>
<feature type="domain" description="HTH merR-type" evidence="5">
    <location>
        <begin position="4"/>
        <end position="73"/>
    </location>
</feature>
<dbReference type="EMBL" id="FNGS01000002">
    <property type="protein sequence ID" value="SDL43109.1"/>
    <property type="molecule type" value="Genomic_DNA"/>
</dbReference>
<evidence type="ECO:0000256" key="1">
    <source>
        <dbReference type="ARBA" id="ARBA00022491"/>
    </source>
</evidence>
<sequence>MAAYYSIRDLEELSGVKAHTIRMWEKRYGVIHPGRTDTNIRFYGNDELRKLLNVSLLVRNGYRISAVSTMSEKELTGAVTGLAPTGDEAWENLLLSLIELDESRFRRTFTGLTQELGFEQAVFQVIFPFFDRVGLMWQLGTINPAQEHFFSNLVRNRLITWTEELPLPEDGPEVLLFLPEHEWHELGLLFYAGALRRRGYRTTYLGQAVPIESLARVLAARSPVMLVTGATTGFPEFPSWAADICRFGIPVYFTGPVPGAYDLPDNGLKISDLIALLKLK</sequence>
<protein>
    <submittedName>
        <fullName evidence="6">MerR HTH family regulatory protein</fullName>
    </submittedName>
</protein>
<dbReference type="InterPro" id="IPR003759">
    <property type="entry name" value="Cbl-bd_cap"/>
</dbReference>
<dbReference type="PANTHER" id="PTHR30204">
    <property type="entry name" value="REDOX-CYCLING DRUG-SENSING TRANSCRIPTIONAL ACTIVATOR SOXR"/>
    <property type="match status" value="1"/>
</dbReference>
<dbReference type="GO" id="GO:0003700">
    <property type="term" value="F:DNA-binding transcription factor activity"/>
    <property type="evidence" value="ECO:0007669"/>
    <property type="project" value="InterPro"/>
</dbReference>
<dbReference type="PROSITE" id="PS50937">
    <property type="entry name" value="HTH_MERR_2"/>
    <property type="match status" value="1"/>
</dbReference>
<keyword evidence="3" id="KW-0238">DNA-binding</keyword>
<evidence type="ECO:0000256" key="4">
    <source>
        <dbReference type="ARBA" id="ARBA00023163"/>
    </source>
</evidence>
<dbReference type="Pfam" id="PF13411">
    <property type="entry name" value="MerR_1"/>
    <property type="match status" value="1"/>
</dbReference>
<dbReference type="AlphaFoldDB" id="A0A1G9K008"/>
<dbReference type="InterPro" id="IPR036724">
    <property type="entry name" value="Cobalamin-bd_sf"/>
</dbReference>
<dbReference type="SUPFAM" id="SSF46955">
    <property type="entry name" value="Putative DNA-binding domain"/>
    <property type="match status" value="1"/>
</dbReference>
<dbReference type="InterPro" id="IPR009061">
    <property type="entry name" value="DNA-bd_dom_put_sf"/>
</dbReference>
<accession>A0A1G9K008</accession>
<dbReference type="RefSeq" id="WP_093198183.1">
    <property type="nucleotide sequence ID" value="NZ_FNGS01000002.1"/>
</dbReference>
<evidence type="ECO:0000256" key="3">
    <source>
        <dbReference type="ARBA" id="ARBA00023125"/>
    </source>
</evidence>
<dbReference type="Gene3D" id="1.10.1660.10">
    <property type="match status" value="1"/>
</dbReference>
<keyword evidence="4" id="KW-0804">Transcription</keyword>
<name>A0A1G9K008_9BACT</name>
<dbReference type="SUPFAM" id="SSF52242">
    <property type="entry name" value="Cobalamin (vitamin B12)-binding domain"/>
    <property type="match status" value="1"/>
</dbReference>
<dbReference type="InterPro" id="IPR036594">
    <property type="entry name" value="Meth_synthase_dom"/>
</dbReference>
<dbReference type="InterPro" id="IPR000551">
    <property type="entry name" value="MerR-type_HTH_dom"/>
</dbReference>
<keyword evidence="2" id="KW-0805">Transcription regulation</keyword>
<evidence type="ECO:0000313" key="6">
    <source>
        <dbReference type="EMBL" id="SDL43109.1"/>
    </source>
</evidence>
<dbReference type="CDD" id="cd01104">
    <property type="entry name" value="HTH_MlrA-CarA"/>
    <property type="match status" value="1"/>
</dbReference>
<evidence type="ECO:0000259" key="5">
    <source>
        <dbReference type="PROSITE" id="PS50937"/>
    </source>
</evidence>
<reference evidence="6 7" key="1">
    <citation type="submission" date="2016-10" db="EMBL/GenBank/DDBJ databases">
        <authorList>
            <person name="de Groot N.N."/>
        </authorList>
    </citation>
    <scope>NUCLEOTIDE SEQUENCE [LARGE SCALE GENOMIC DNA]</scope>
    <source>
        <strain evidence="6 7">DSM 21668</strain>
    </source>
</reference>
<dbReference type="Proteomes" id="UP000198901">
    <property type="component" value="Unassembled WGS sequence"/>
</dbReference>
<organism evidence="6 7">
    <name type="scientific">Siphonobacter aquaeclarae</name>
    <dbReference type="NCBI Taxonomy" id="563176"/>
    <lineage>
        <taxon>Bacteria</taxon>
        <taxon>Pseudomonadati</taxon>
        <taxon>Bacteroidota</taxon>
        <taxon>Cytophagia</taxon>
        <taxon>Cytophagales</taxon>
        <taxon>Cytophagaceae</taxon>
        <taxon>Siphonobacter</taxon>
    </lineage>
</organism>
<proteinExistence type="predicted"/>